<keyword evidence="3" id="KW-1185">Reference proteome</keyword>
<protein>
    <recommendedName>
        <fullName evidence="1">DUF4377 domain-containing protein</fullName>
    </recommendedName>
</protein>
<dbReference type="Proteomes" id="UP001500459">
    <property type="component" value="Unassembled WGS sequence"/>
</dbReference>
<dbReference type="RefSeq" id="WP_344930756.1">
    <property type="nucleotide sequence ID" value="NZ_BAABCW010000030.1"/>
</dbReference>
<evidence type="ECO:0000313" key="2">
    <source>
        <dbReference type="EMBL" id="GAA3522515.1"/>
    </source>
</evidence>
<dbReference type="PROSITE" id="PS51257">
    <property type="entry name" value="PROKAR_LIPOPROTEIN"/>
    <property type="match status" value="1"/>
</dbReference>
<organism evidence="2 3">
    <name type="scientific">Aquimarina addita</name>
    <dbReference type="NCBI Taxonomy" id="870485"/>
    <lineage>
        <taxon>Bacteria</taxon>
        <taxon>Pseudomonadati</taxon>
        <taxon>Bacteroidota</taxon>
        <taxon>Flavobacteriia</taxon>
        <taxon>Flavobacteriales</taxon>
        <taxon>Flavobacteriaceae</taxon>
        <taxon>Aquimarina</taxon>
    </lineage>
</organism>
<comment type="caution">
    <text evidence="2">The sequence shown here is derived from an EMBL/GenBank/DDBJ whole genome shotgun (WGS) entry which is preliminary data.</text>
</comment>
<dbReference type="Pfam" id="PF14302">
    <property type="entry name" value="DUF4377"/>
    <property type="match status" value="1"/>
</dbReference>
<gene>
    <name evidence="2" type="ORF">GCM10022393_41370</name>
</gene>
<accession>A0ABP6UU09</accession>
<reference evidence="3" key="1">
    <citation type="journal article" date="2019" name="Int. J. Syst. Evol. Microbiol.">
        <title>The Global Catalogue of Microorganisms (GCM) 10K type strain sequencing project: providing services to taxonomists for standard genome sequencing and annotation.</title>
        <authorList>
            <consortium name="The Broad Institute Genomics Platform"/>
            <consortium name="The Broad Institute Genome Sequencing Center for Infectious Disease"/>
            <person name="Wu L."/>
            <person name="Ma J."/>
        </authorList>
    </citation>
    <scope>NUCLEOTIDE SEQUENCE [LARGE SCALE GENOMIC DNA]</scope>
    <source>
        <strain evidence="3">JCM 17106</strain>
    </source>
</reference>
<dbReference type="InterPro" id="IPR025485">
    <property type="entry name" value="DUF4377"/>
</dbReference>
<dbReference type="EMBL" id="BAABCW010000030">
    <property type="protein sequence ID" value="GAA3522515.1"/>
    <property type="molecule type" value="Genomic_DNA"/>
</dbReference>
<evidence type="ECO:0000313" key="3">
    <source>
        <dbReference type="Proteomes" id="UP001500459"/>
    </source>
</evidence>
<name>A0ABP6UU09_9FLAO</name>
<sequence>MRKQFLYLLVTGILCACTSEDTDPSYIIDMRINHYQNTGVGEGLFLTLLIQEGDNIGTDNWSKFYSPIDGFTYESGRIYDLSVLVEPIDHPPADGASSKYTLQEIKATQEVDSETLFNVDLKTDGQSFITTTSGFELLQQIKIDCTTLCDDLQIRLQNQNFVIGTFKRINSKEIQLITLN</sequence>
<evidence type="ECO:0000259" key="1">
    <source>
        <dbReference type="Pfam" id="PF14302"/>
    </source>
</evidence>
<feature type="domain" description="DUF4377" evidence="1">
    <location>
        <begin position="33"/>
        <end position="105"/>
    </location>
</feature>
<proteinExistence type="predicted"/>